<name>E1YIK3_9BACT</name>
<dbReference type="InterPro" id="IPR026912">
    <property type="entry name" value="Adenine_deam_C"/>
</dbReference>
<dbReference type="PANTHER" id="PTHR11113:SF2">
    <property type="entry name" value="ADENINE DEAMINASE"/>
    <property type="match status" value="1"/>
</dbReference>
<evidence type="ECO:0000256" key="7">
    <source>
        <dbReference type="ARBA" id="ARBA00069718"/>
    </source>
</evidence>
<organism evidence="11">
    <name type="scientific">uncultured Desulfobacterium sp</name>
    <dbReference type="NCBI Taxonomy" id="201089"/>
    <lineage>
        <taxon>Bacteria</taxon>
        <taxon>Pseudomonadati</taxon>
        <taxon>Thermodesulfobacteriota</taxon>
        <taxon>Desulfobacteria</taxon>
        <taxon>Desulfobacterales</taxon>
        <taxon>Desulfobacteriaceae</taxon>
        <taxon>Desulfobacterium</taxon>
        <taxon>environmental samples</taxon>
    </lineage>
</organism>
<proteinExistence type="inferred from homology"/>
<dbReference type="PANTHER" id="PTHR11113">
    <property type="entry name" value="N-ACETYLGLUCOSAMINE-6-PHOSPHATE DEACETYLASE"/>
    <property type="match status" value="1"/>
</dbReference>
<dbReference type="SUPFAM" id="SSF51338">
    <property type="entry name" value="Composite domain of metallo-dependent hydrolases"/>
    <property type="match status" value="1"/>
</dbReference>
<dbReference type="NCBIfam" id="TIGR01178">
    <property type="entry name" value="ade"/>
    <property type="match status" value="1"/>
</dbReference>
<keyword evidence="5 8" id="KW-0464">Manganese</keyword>
<evidence type="ECO:0000256" key="2">
    <source>
        <dbReference type="ARBA" id="ARBA00006773"/>
    </source>
</evidence>
<evidence type="ECO:0000256" key="5">
    <source>
        <dbReference type="ARBA" id="ARBA00023211"/>
    </source>
</evidence>
<dbReference type="Gene3D" id="3.20.20.140">
    <property type="entry name" value="Metal-dependent hydrolases"/>
    <property type="match status" value="1"/>
</dbReference>
<dbReference type="FunFam" id="3.20.20.140:FF:000016">
    <property type="entry name" value="Adenine deaminase"/>
    <property type="match status" value="1"/>
</dbReference>
<dbReference type="Pfam" id="PF01979">
    <property type="entry name" value="Amidohydro_1"/>
    <property type="match status" value="1"/>
</dbReference>
<evidence type="ECO:0000256" key="1">
    <source>
        <dbReference type="ARBA" id="ARBA00001936"/>
    </source>
</evidence>
<dbReference type="SUPFAM" id="SSF51556">
    <property type="entry name" value="Metallo-dependent hydrolases"/>
    <property type="match status" value="1"/>
</dbReference>
<sequence>MPDKKGCDNGMNLGLKIKASLGDSEADILFTNARIINVFTGEIMPGSFAVTGGFFSGFGSYKAKKTVDLNNSFAVPGFIDAHVHIESSMACVTEFARAVFPRGTTCAVADPHEIANVLGKAGIDYMLESSKNQPIDIYFSLPSCVPASNMETSGARLSAEDLLPYINNERVVALAEMMNFPGVISCDQDVLAKITNSLKYKIPIDGHAPGLSGKNLYAYLAAGISSDHECTTVAEAKEKLSAGMHIMVREGTAAKNLSDLLPLVNEKNFHRIMWCTDDRHPDDLVTRGHIDSMVTEAIKYGLDPVMAIRMATINPATYFGLNLKGAMAPGRHADFVVFEDLYNPVIKGVYSRGFLLAENGAIKNEVKKPEPVSVAPAMNIEIDNIGFSVPYKSGRIKVIEIIPGQIITRQFLSSAKIVNGMAVSDISNDILKICVIERHKGSGNIGKGFVKGLGFKQGAIASSVAHDSHNIIVAGTNDEDMKAAVAAVIKMGGGLCAACDANVCGVLSLPIAGLMSDKTIEDINRDMKHLISITQSFGSSLIDPYMALSFLALPVIPELKITDKGLVDVNRFCIVELFNP</sequence>
<dbReference type="EC" id="3.5.4.2" evidence="3 8"/>
<evidence type="ECO:0000256" key="6">
    <source>
        <dbReference type="ARBA" id="ARBA00047720"/>
    </source>
</evidence>
<evidence type="ECO:0000256" key="4">
    <source>
        <dbReference type="ARBA" id="ARBA00022801"/>
    </source>
</evidence>
<evidence type="ECO:0000313" key="11">
    <source>
        <dbReference type="EMBL" id="CBX30050.1"/>
    </source>
</evidence>
<dbReference type="HAMAP" id="MF_01518">
    <property type="entry name" value="Adenine_deamin"/>
    <property type="match status" value="1"/>
</dbReference>
<gene>
    <name evidence="8" type="primary">ade</name>
    <name evidence="11" type="ORF">N47_D28590</name>
</gene>
<comment type="catalytic activity">
    <reaction evidence="6 8">
        <text>adenine + H2O + H(+) = hypoxanthine + NH4(+)</text>
        <dbReference type="Rhea" id="RHEA:23688"/>
        <dbReference type="ChEBI" id="CHEBI:15377"/>
        <dbReference type="ChEBI" id="CHEBI:15378"/>
        <dbReference type="ChEBI" id="CHEBI:16708"/>
        <dbReference type="ChEBI" id="CHEBI:17368"/>
        <dbReference type="ChEBI" id="CHEBI:28938"/>
        <dbReference type="EC" id="3.5.4.2"/>
    </reaction>
</comment>
<evidence type="ECO:0000256" key="3">
    <source>
        <dbReference type="ARBA" id="ARBA00012782"/>
    </source>
</evidence>
<accession>E1YIK3</accession>
<dbReference type="EMBL" id="FR695874">
    <property type="protein sequence ID" value="CBX30050.1"/>
    <property type="molecule type" value="Genomic_DNA"/>
</dbReference>
<feature type="domain" description="Adenine deaminase C-terminal" evidence="10">
    <location>
        <begin position="405"/>
        <end position="572"/>
    </location>
</feature>
<reference evidence="11" key="1">
    <citation type="journal article" date="2011" name="Environ. Microbiol.">
        <title>Genomic insights into the metabolic potential of the polycyclic aromatic hydrocarbon degrading sulfate-reducing Deltaproteobacterium N47.</title>
        <authorList>
            <person name="Bergmann F."/>
            <person name="Selesi D."/>
            <person name="Weinmaier T."/>
            <person name="Tischler P."/>
            <person name="Rattei T."/>
            <person name="Meckenstock R.U."/>
        </authorList>
    </citation>
    <scope>NUCLEOTIDE SEQUENCE</scope>
</reference>
<evidence type="ECO:0000259" key="9">
    <source>
        <dbReference type="Pfam" id="PF01979"/>
    </source>
</evidence>
<dbReference type="InterPro" id="IPR011059">
    <property type="entry name" value="Metal-dep_hydrolase_composite"/>
</dbReference>
<protein>
    <recommendedName>
        <fullName evidence="7 8">Adenine deaminase</fullName>
        <shortName evidence="8">Adenase</shortName>
        <shortName evidence="8">Adenine aminase</shortName>
        <ecNumber evidence="3 8">3.5.4.2</ecNumber>
    </recommendedName>
</protein>
<comment type="similarity">
    <text evidence="2 8">Belongs to the metallo-dependent hydrolases superfamily. Adenine deaminase family.</text>
</comment>
<dbReference type="AlphaFoldDB" id="E1YIK3"/>
<dbReference type="InterPro" id="IPR032466">
    <property type="entry name" value="Metal_Hydrolase"/>
</dbReference>
<dbReference type="Gene3D" id="2.30.40.10">
    <property type="entry name" value="Urease, subunit C, domain 1"/>
    <property type="match status" value="1"/>
</dbReference>
<dbReference type="Pfam" id="PF13382">
    <property type="entry name" value="Adenine_deam_C"/>
    <property type="match status" value="1"/>
</dbReference>
<dbReference type="CDD" id="cd01295">
    <property type="entry name" value="AdeC"/>
    <property type="match status" value="1"/>
</dbReference>
<evidence type="ECO:0000256" key="8">
    <source>
        <dbReference type="HAMAP-Rule" id="MF_01518"/>
    </source>
</evidence>
<dbReference type="GO" id="GO:0000034">
    <property type="term" value="F:adenine deaminase activity"/>
    <property type="evidence" value="ECO:0007669"/>
    <property type="project" value="UniProtKB-UniRule"/>
</dbReference>
<keyword evidence="4 8" id="KW-0378">Hydrolase</keyword>
<feature type="domain" description="Amidohydrolase-related" evidence="9">
    <location>
        <begin position="74"/>
        <end position="353"/>
    </location>
</feature>
<dbReference type="InterPro" id="IPR006680">
    <property type="entry name" value="Amidohydro-rel"/>
</dbReference>
<dbReference type="GO" id="GO:0006146">
    <property type="term" value="P:adenine catabolic process"/>
    <property type="evidence" value="ECO:0007669"/>
    <property type="project" value="InterPro"/>
</dbReference>
<dbReference type="InterPro" id="IPR006679">
    <property type="entry name" value="Adenine_deam"/>
</dbReference>
<evidence type="ECO:0000259" key="10">
    <source>
        <dbReference type="Pfam" id="PF13382"/>
    </source>
</evidence>
<comment type="cofactor">
    <cofactor evidence="1 8">
        <name>Mn(2+)</name>
        <dbReference type="ChEBI" id="CHEBI:29035"/>
    </cofactor>
</comment>